<feature type="transmembrane region" description="Helical" evidence="6">
    <location>
        <begin position="464"/>
        <end position="483"/>
    </location>
</feature>
<evidence type="ECO:0000256" key="4">
    <source>
        <dbReference type="ARBA" id="ARBA00022989"/>
    </source>
</evidence>
<protein>
    <submittedName>
        <fullName evidence="9">ABC transporter permease</fullName>
    </submittedName>
</protein>
<keyword evidence="10" id="KW-1185">Reference proteome</keyword>
<feature type="transmembrane region" description="Helical" evidence="6">
    <location>
        <begin position="342"/>
        <end position="368"/>
    </location>
</feature>
<evidence type="ECO:0000256" key="6">
    <source>
        <dbReference type="SAM" id="Phobius"/>
    </source>
</evidence>
<feature type="transmembrane region" description="Helical" evidence="6">
    <location>
        <begin position="389"/>
        <end position="407"/>
    </location>
</feature>
<dbReference type="InterPro" id="IPR025857">
    <property type="entry name" value="MacB_PCD"/>
</dbReference>
<evidence type="ECO:0000313" key="9">
    <source>
        <dbReference type="EMBL" id="UZH56881.1"/>
    </source>
</evidence>
<reference evidence="9" key="1">
    <citation type="submission" date="2021-02" db="EMBL/GenBank/DDBJ databases">
        <title>Salinimicrobium sp. nov. isolated from seawater in Tongyeong, Republic of Korea.</title>
        <authorList>
            <person name="Lee S.-J."/>
        </authorList>
    </citation>
    <scope>NUCLEOTIDE SEQUENCE</scope>
    <source>
        <strain evidence="9">HN-2-9-2</strain>
    </source>
</reference>
<evidence type="ECO:0000313" key="10">
    <source>
        <dbReference type="Proteomes" id="UP001163981"/>
    </source>
</evidence>
<proteinExistence type="predicted"/>
<evidence type="ECO:0000259" key="7">
    <source>
        <dbReference type="Pfam" id="PF02687"/>
    </source>
</evidence>
<feature type="transmembrane region" description="Helical" evidence="6">
    <location>
        <begin position="704"/>
        <end position="727"/>
    </location>
</feature>
<organism evidence="9 10">
    <name type="scientific">Salinimicrobium tongyeongense</name>
    <dbReference type="NCBI Taxonomy" id="2809707"/>
    <lineage>
        <taxon>Bacteria</taxon>
        <taxon>Pseudomonadati</taxon>
        <taxon>Bacteroidota</taxon>
        <taxon>Flavobacteriia</taxon>
        <taxon>Flavobacteriales</taxon>
        <taxon>Flavobacteriaceae</taxon>
        <taxon>Salinimicrobium</taxon>
    </lineage>
</organism>
<comment type="subcellular location">
    <subcellularLocation>
        <location evidence="1">Cell membrane</location>
        <topology evidence="1">Multi-pass membrane protein</topology>
    </subcellularLocation>
</comment>
<dbReference type="PANTHER" id="PTHR30287">
    <property type="entry name" value="MEMBRANE COMPONENT OF PREDICTED ABC SUPERFAMILY METABOLITE UPTAKE TRANSPORTER"/>
    <property type="match status" value="1"/>
</dbReference>
<evidence type="ECO:0000256" key="1">
    <source>
        <dbReference type="ARBA" id="ARBA00004651"/>
    </source>
</evidence>
<feature type="domain" description="MacB-like periplasmic core" evidence="8">
    <location>
        <begin position="15"/>
        <end position="215"/>
    </location>
</feature>
<evidence type="ECO:0000256" key="3">
    <source>
        <dbReference type="ARBA" id="ARBA00022692"/>
    </source>
</evidence>
<keyword evidence="4 6" id="KW-1133">Transmembrane helix</keyword>
<feature type="domain" description="ABC3 transporter permease C-terminal" evidence="7">
    <location>
        <begin position="251"/>
        <end position="366"/>
    </location>
</feature>
<dbReference type="InterPro" id="IPR003838">
    <property type="entry name" value="ABC3_permease_C"/>
</dbReference>
<keyword evidence="2" id="KW-1003">Cell membrane</keyword>
<keyword evidence="3 6" id="KW-0812">Transmembrane</keyword>
<dbReference type="InterPro" id="IPR038766">
    <property type="entry name" value="Membrane_comp_ABC_pdt"/>
</dbReference>
<dbReference type="Pfam" id="PF02687">
    <property type="entry name" value="FtsX"/>
    <property type="match status" value="2"/>
</dbReference>
<evidence type="ECO:0000259" key="8">
    <source>
        <dbReference type="Pfam" id="PF12704"/>
    </source>
</evidence>
<feature type="domain" description="ABC3 transporter permease C-terminal" evidence="7">
    <location>
        <begin position="709"/>
        <end position="819"/>
    </location>
</feature>
<feature type="transmembrane region" description="Helical" evidence="6">
    <location>
        <begin position="293"/>
        <end position="322"/>
    </location>
</feature>
<feature type="transmembrane region" description="Helical" evidence="6">
    <location>
        <begin position="248"/>
        <end position="272"/>
    </location>
</feature>
<dbReference type="EMBL" id="CP069620">
    <property type="protein sequence ID" value="UZH56881.1"/>
    <property type="molecule type" value="Genomic_DNA"/>
</dbReference>
<sequence length="833" mass="91155">MAWRDGKASGRKLSLFMASIVLGIAAVVAIQSFGENLKDNIALQSKAMMGADYKIDLDQAPSKEVLAIIDSLGGAPAREISFSSMAAFPGNGSTKFVQVRAIEGNFPFYGELVTTPAEAGKNYQVDTGALVDATAMRQLNLSPGDSIKIGNVTLPIAGALRSIPGSNSFFSSVAPPVVVPHSIVEETGLIQTGSRISYDYYFTTKAQTNLEQLDEVLDPQLDKLEADLDTHTSTSQRLGRRYDNFGKFLNLVAFIALLLGCVGIASAINIYIKGKLKSVAVLKCLGATRRQSFMIFLLQIAGMGILGGIIGTIIGLLLQQLFPLLLADLLPVSIQMTFKPQIIILGILLGLFMAVLFALIPLIGTLYVSPLQALRVQPNNNDKKGKARLAVLAGIFLFILIFSYWLLQNWKYSLAFVLGIIATFSILAAIARLFMKLIRNNFPSRWGFPARQSLQNLFRPQNQTLTLVLAIGVGTFLISTLYFTKDLLLAQASLDAQKDSPNMILLDVQAGQEKEVEQTLKHSGHPVLNNIPIVTMRVQSINGKTVNQIREDSTSRVNRWVLNHEFRVTYRDSLKDSEALTAGKWIPEVGGSSLIPISISDNFAEDALVTVGDNISFNVQGVMMNTKVSSIRAVNWSDMEPNFTIVFPLGVLENAPQFRVITTKVPNENASAALQQELVRAFPNISILDLRQIISVVEDLLNKIAWLINFMAFFSIFTGIIVLLGAVRTSKFQRIRESVLLRTIGARSSQILKILALEYFYLGALGSLSGILLSLLSSQLLAWLLFDAVFAPSLFPFFVLFPGITLLVVVIGLTNSISVIKSPPLEVLRKESY</sequence>
<keyword evidence="5 6" id="KW-0472">Membrane</keyword>
<gene>
    <name evidence="9" type="ORF">JRG66_15110</name>
</gene>
<accession>A0ABY6NWE8</accession>
<dbReference type="Pfam" id="PF12704">
    <property type="entry name" value="MacB_PCD"/>
    <property type="match status" value="1"/>
</dbReference>
<feature type="transmembrane region" description="Helical" evidence="6">
    <location>
        <begin position="759"/>
        <end position="785"/>
    </location>
</feature>
<evidence type="ECO:0000256" key="5">
    <source>
        <dbReference type="ARBA" id="ARBA00023136"/>
    </source>
</evidence>
<feature type="transmembrane region" description="Helical" evidence="6">
    <location>
        <begin position="797"/>
        <end position="820"/>
    </location>
</feature>
<dbReference type="PANTHER" id="PTHR30287:SF1">
    <property type="entry name" value="INNER MEMBRANE PROTEIN"/>
    <property type="match status" value="1"/>
</dbReference>
<name>A0ABY6NWE8_9FLAO</name>
<evidence type="ECO:0000256" key="2">
    <source>
        <dbReference type="ARBA" id="ARBA00022475"/>
    </source>
</evidence>
<dbReference type="Proteomes" id="UP001163981">
    <property type="component" value="Chromosome"/>
</dbReference>
<feature type="transmembrane region" description="Helical" evidence="6">
    <location>
        <begin position="413"/>
        <end position="435"/>
    </location>
</feature>